<protein>
    <submittedName>
        <fullName evidence="8">Heme ABC transporter ATP-binding protein</fullName>
    </submittedName>
</protein>
<proteinExistence type="inferred from homology"/>
<organism evidence="8 9">
    <name type="scientific">Rhizobium quercicola</name>
    <dbReference type="NCBI Taxonomy" id="2901226"/>
    <lineage>
        <taxon>Bacteria</taxon>
        <taxon>Pseudomonadati</taxon>
        <taxon>Pseudomonadota</taxon>
        <taxon>Alphaproteobacteria</taxon>
        <taxon>Hyphomicrobiales</taxon>
        <taxon>Rhizobiaceae</taxon>
        <taxon>Rhizobium/Agrobacterium group</taxon>
        <taxon>Rhizobium</taxon>
    </lineage>
</organism>
<dbReference type="NCBIfam" id="NF010068">
    <property type="entry name" value="PRK13548.1"/>
    <property type="match status" value="1"/>
</dbReference>
<evidence type="ECO:0000313" key="8">
    <source>
        <dbReference type="EMBL" id="MCD7109150.1"/>
    </source>
</evidence>
<evidence type="ECO:0000256" key="4">
    <source>
        <dbReference type="ARBA" id="ARBA00022840"/>
    </source>
</evidence>
<dbReference type="SMART" id="SM00382">
    <property type="entry name" value="AAA"/>
    <property type="match status" value="1"/>
</dbReference>
<evidence type="ECO:0000256" key="6">
    <source>
        <dbReference type="ARBA" id="ARBA00037066"/>
    </source>
</evidence>
<dbReference type="RefSeq" id="WP_231813967.1">
    <property type="nucleotide sequence ID" value="NZ_JAJOZR010000005.1"/>
</dbReference>
<dbReference type="GO" id="GO:0016887">
    <property type="term" value="F:ATP hydrolysis activity"/>
    <property type="evidence" value="ECO:0007669"/>
    <property type="project" value="InterPro"/>
</dbReference>
<keyword evidence="2" id="KW-0813">Transport</keyword>
<dbReference type="InterPro" id="IPR017871">
    <property type="entry name" value="ABC_transporter-like_CS"/>
</dbReference>
<comment type="similarity">
    <text evidence="1">Belongs to the ABC transporter superfamily.</text>
</comment>
<evidence type="ECO:0000256" key="3">
    <source>
        <dbReference type="ARBA" id="ARBA00022741"/>
    </source>
</evidence>
<keyword evidence="5" id="KW-1278">Translocase</keyword>
<comment type="function">
    <text evidence="6">Part of the ABC transporter complex HmuTUV involved in hemin import. Responsible for energy coupling to the transport system.</text>
</comment>
<sequence>MIEALDVNVRLDGKAVLQDVCLTARAGALTAIVGPNGSGKTTTMKALAGEIACDGRVLIGGDDIRSLKPWQLATRRAVLPQASVISFPFTVREIVRMGLTVGASTMRANGRPADPGLVDRITQDALQAVDLGGFAGRFYQELSGGEQQRVQLARALSQIWEPVRDGRPAFLLLDEPVSSLDIRHQLTIMRLAADYCRRGGGVVAIMHDLNLTAMFADHIVMMKDGRVVEAGPPALVMTDGMMETVFGCPMRVSALPPAGIPFVLPQTAAL</sequence>
<evidence type="ECO:0000313" key="9">
    <source>
        <dbReference type="Proteomes" id="UP001139089"/>
    </source>
</evidence>
<dbReference type="PANTHER" id="PTHR42794">
    <property type="entry name" value="HEMIN IMPORT ATP-BINDING PROTEIN HMUV"/>
    <property type="match status" value="1"/>
</dbReference>
<dbReference type="InterPro" id="IPR027417">
    <property type="entry name" value="P-loop_NTPase"/>
</dbReference>
<evidence type="ECO:0000256" key="1">
    <source>
        <dbReference type="ARBA" id="ARBA00005417"/>
    </source>
</evidence>
<dbReference type="PROSITE" id="PS50893">
    <property type="entry name" value="ABC_TRANSPORTER_2"/>
    <property type="match status" value="1"/>
</dbReference>
<dbReference type="Gene3D" id="3.40.50.300">
    <property type="entry name" value="P-loop containing nucleotide triphosphate hydrolases"/>
    <property type="match status" value="1"/>
</dbReference>
<evidence type="ECO:0000256" key="2">
    <source>
        <dbReference type="ARBA" id="ARBA00022448"/>
    </source>
</evidence>
<keyword evidence="9" id="KW-1185">Reference proteome</keyword>
<dbReference type="Pfam" id="PF00005">
    <property type="entry name" value="ABC_tran"/>
    <property type="match status" value="1"/>
</dbReference>
<dbReference type="CDD" id="cd03214">
    <property type="entry name" value="ABC_Iron-Siderophores_B12_Hemin"/>
    <property type="match status" value="1"/>
</dbReference>
<dbReference type="PROSITE" id="PS00211">
    <property type="entry name" value="ABC_TRANSPORTER_1"/>
    <property type="match status" value="1"/>
</dbReference>
<feature type="domain" description="ABC transporter" evidence="7">
    <location>
        <begin position="2"/>
        <end position="249"/>
    </location>
</feature>
<evidence type="ECO:0000256" key="5">
    <source>
        <dbReference type="ARBA" id="ARBA00022967"/>
    </source>
</evidence>
<dbReference type="EMBL" id="JAJOZR010000005">
    <property type="protein sequence ID" value="MCD7109150.1"/>
    <property type="molecule type" value="Genomic_DNA"/>
</dbReference>
<comment type="caution">
    <text evidence="8">The sequence shown here is derived from an EMBL/GenBank/DDBJ whole genome shotgun (WGS) entry which is preliminary data.</text>
</comment>
<gene>
    <name evidence="8" type="ORF">LRX75_08845</name>
</gene>
<keyword evidence="3" id="KW-0547">Nucleotide-binding</keyword>
<dbReference type="PANTHER" id="PTHR42794:SF1">
    <property type="entry name" value="HEMIN IMPORT ATP-BINDING PROTEIN HMUV"/>
    <property type="match status" value="1"/>
</dbReference>
<dbReference type="InterPro" id="IPR003439">
    <property type="entry name" value="ABC_transporter-like_ATP-bd"/>
</dbReference>
<dbReference type="AlphaFoldDB" id="A0A9X1T0X9"/>
<accession>A0A9X1T0X9</accession>
<name>A0A9X1T0X9_9HYPH</name>
<dbReference type="InterPro" id="IPR003593">
    <property type="entry name" value="AAA+_ATPase"/>
</dbReference>
<reference evidence="8" key="1">
    <citation type="submission" date="2021-12" db="EMBL/GenBank/DDBJ databases">
        <authorList>
            <person name="Li Y."/>
        </authorList>
    </citation>
    <scope>NUCLEOTIDE SEQUENCE</scope>
    <source>
        <strain evidence="8">DKSPLA3</strain>
    </source>
</reference>
<keyword evidence="4 8" id="KW-0067">ATP-binding</keyword>
<dbReference type="Proteomes" id="UP001139089">
    <property type="component" value="Unassembled WGS sequence"/>
</dbReference>
<dbReference type="SUPFAM" id="SSF52540">
    <property type="entry name" value="P-loop containing nucleoside triphosphate hydrolases"/>
    <property type="match status" value="1"/>
</dbReference>
<evidence type="ECO:0000259" key="7">
    <source>
        <dbReference type="PROSITE" id="PS50893"/>
    </source>
</evidence>
<dbReference type="GO" id="GO:0005524">
    <property type="term" value="F:ATP binding"/>
    <property type="evidence" value="ECO:0007669"/>
    <property type="project" value="UniProtKB-KW"/>
</dbReference>